<comment type="caution">
    <text evidence="3">The sequence shown here is derived from an EMBL/GenBank/DDBJ whole genome shotgun (WGS) entry which is preliminary data.</text>
</comment>
<dbReference type="GO" id="GO:0008168">
    <property type="term" value="F:methyltransferase activity"/>
    <property type="evidence" value="ECO:0007669"/>
    <property type="project" value="InterPro"/>
</dbReference>
<dbReference type="GO" id="GO:0016758">
    <property type="term" value="F:hexosyltransferase activity"/>
    <property type="evidence" value="ECO:0007669"/>
    <property type="project" value="InterPro"/>
</dbReference>
<evidence type="ECO:0000259" key="1">
    <source>
        <dbReference type="Pfam" id="PF03033"/>
    </source>
</evidence>
<protein>
    <submittedName>
        <fullName evidence="3">UDP:flavonoid glycosyltransferase YjiC (YdhE family)</fullName>
    </submittedName>
</protein>
<evidence type="ECO:0000313" key="4">
    <source>
        <dbReference type="Proteomes" id="UP001183643"/>
    </source>
</evidence>
<dbReference type="GO" id="GO:0033072">
    <property type="term" value="P:vancomycin biosynthetic process"/>
    <property type="evidence" value="ECO:0007669"/>
    <property type="project" value="UniProtKB-ARBA"/>
</dbReference>
<dbReference type="InterPro" id="IPR050426">
    <property type="entry name" value="Glycosyltransferase_28"/>
</dbReference>
<dbReference type="CDD" id="cd03784">
    <property type="entry name" value="GT1_Gtf-like"/>
    <property type="match status" value="1"/>
</dbReference>
<dbReference type="Pfam" id="PF03033">
    <property type="entry name" value="Glyco_transf_28"/>
    <property type="match status" value="1"/>
</dbReference>
<dbReference type="GO" id="GO:0032259">
    <property type="term" value="P:methylation"/>
    <property type="evidence" value="ECO:0007669"/>
    <property type="project" value="InterPro"/>
</dbReference>
<dbReference type="RefSeq" id="WP_310367398.1">
    <property type="nucleotide sequence ID" value="NZ_JAVDYB010000001.1"/>
</dbReference>
<dbReference type="Pfam" id="PF06722">
    <property type="entry name" value="EryCIII-like_C"/>
    <property type="match status" value="1"/>
</dbReference>
<dbReference type="EMBL" id="JAVDYB010000001">
    <property type="protein sequence ID" value="MDR7275875.1"/>
    <property type="molecule type" value="Genomic_DNA"/>
</dbReference>
<dbReference type="InterPro" id="IPR004276">
    <property type="entry name" value="GlycoTrans_28_N"/>
</dbReference>
<dbReference type="Proteomes" id="UP001183643">
    <property type="component" value="Unassembled WGS sequence"/>
</dbReference>
<name>A0AAE3YNR1_9ACTN</name>
<dbReference type="PANTHER" id="PTHR48050:SF13">
    <property type="entry name" value="STEROL 3-BETA-GLUCOSYLTRANSFERASE UGT80A2"/>
    <property type="match status" value="1"/>
</dbReference>
<keyword evidence="4" id="KW-1185">Reference proteome</keyword>
<feature type="domain" description="Glycosyltransferase family 28 N-terminal" evidence="1">
    <location>
        <begin position="11"/>
        <end position="65"/>
    </location>
</feature>
<organism evidence="3 4">
    <name type="scientific">Catenuloplanes atrovinosus</name>
    <dbReference type="NCBI Taxonomy" id="137266"/>
    <lineage>
        <taxon>Bacteria</taxon>
        <taxon>Bacillati</taxon>
        <taxon>Actinomycetota</taxon>
        <taxon>Actinomycetes</taxon>
        <taxon>Micromonosporales</taxon>
        <taxon>Micromonosporaceae</taxon>
        <taxon>Catenuloplanes</taxon>
    </lineage>
</organism>
<accession>A0AAE3YNR1</accession>
<dbReference type="PANTHER" id="PTHR48050">
    <property type="entry name" value="STEROL 3-BETA-GLUCOSYLTRANSFERASE"/>
    <property type="match status" value="1"/>
</dbReference>
<gene>
    <name evidence="3" type="ORF">J2S41_002653</name>
</gene>
<dbReference type="InterPro" id="IPR002213">
    <property type="entry name" value="UDP_glucos_trans"/>
</dbReference>
<feature type="domain" description="Erythromycin biosynthesis protein CIII-like C-terminal" evidence="2">
    <location>
        <begin position="294"/>
        <end position="414"/>
    </location>
</feature>
<evidence type="ECO:0000259" key="2">
    <source>
        <dbReference type="Pfam" id="PF06722"/>
    </source>
</evidence>
<evidence type="ECO:0000313" key="3">
    <source>
        <dbReference type="EMBL" id="MDR7275875.1"/>
    </source>
</evidence>
<dbReference type="Gene3D" id="3.40.50.2000">
    <property type="entry name" value="Glycogen Phosphorylase B"/>
    <property type="match status" value="2"/>
</dbReference>
<sequence>MARFLFAATPAAGHVTPALPLVRALIDAGHEVRFTTGREFERAVTRAGAAFTPVPAEVDWSGLTPDERWPERAALTGLRKLQWDIANYFVAPIATHVRHLQGMLAEEPADVLVADPPFGAATALRELGGPPVVHYGISPLGLPSRDLPPFGLGLAPMGGPLGRLRDRALAALVRRTVFAPSVAQVDAQRVALGLPPAGRTALEGDHDVALFLQLSTPGFEYPRTDLPDHVHFVGHPAALPPSTPFAPPSWWPEVTAGDRRVVVVSQGTIATDPAELLRPALSGLAGDGDLLVVAVTGGADPAVLGPLPGNARAASFIPFSELFPHASVVVTNGGYGTIQLALAHGLPMVVAGRTEDKPETTARVAWSGVGVNLRTQTPAASRIRDGVRRVLANPSYAARARELRDELSDGSTPERRAVALMERVLVSSR</sequence>
<proteinExistence type="predicted"/>
<dbReference type="GO" id="GO:0003676">
    <property type="term" value="F:nucleic acid binding"/>
    <property type="evidence" value="ECO:0007669"/>
    <property type="project" value="InterPro"/>
</dbReference>
<dbReference type="AlphaFoldDB" id="A0AAE3YNR1"/>
<reference evidence="3" key="1">
    <citation type="submission" date="2023-07" db="EMBL/GenBank/DDBJ databases">
        <title>Sequencing the genomes of 1000 actinobacteria strains.</title>
        <authorList>
            <person name="Klenk H.-P."/>
        </authorList>
    </citation>
    <scope>NUCLEOTIDE SEQUENCE</scope>
    <source>
        <strain evidence="3">DSM 44707</strain>
    </source>
</reference>
<dbReference type="InterPro" id="IPR010610">
    <property type="entry name" value="EryCIII-like_C"/>
</dbReference>
<dbReference type="GO" id="GO:0005975">
    <property type="term" value="P:carbohydrate metabolic process"/>
    <property type="evidence" value="ECO:0007669"/>
    <property type="project" value="InterPro"/>
</dbReference>
<dbReference type="InterPro" id="IPR002052">
    <property type="entry name" value="DNA_methylase_N6_adenine_CS"/>
</dbReference>
<dbReference type="SUPFAM" id="SSF53756">
    <property type="entry name" value="UDP-Glycosyltransferase/glycogen phosphorylase"/>
    <property type="match status" value="1"/>
</dbReference>
<dbReference type="PROSITE" id="PS00092">
    <property type="entry name" value="N6_MTASE"/>
    <property type="match status" value="1"/>
</dbReference>
<dbReference type="FunFam" id="3.40.50.2000:FF:000072">
    <property type="entry name" value="Glycosyl transferase"/>
    <property type="match status" value="1"/>
</dbReference>
<dbReference type="GO" id="GO:0008194">
    <property type="term" value="F:UDP-glycosyltransferase activity"/>
    <property type="evidence" value="ECO:0007669"/>
    <property type="project" value="InterPro"/>
</dbReference>